<feature type="chain" id="PRO_5046162493" evidence="2">
    <location>
        <begin position="24"/>
        <end position="154"/>
    </location>
</feature>
<accession>A0ABV6U6V3</accession>
<feature type="signal peptide" evidence="2">
    <location>
        <begin position="1"/>
        <end position="23"/>
    </location>
</feature>
<proteinExistence type="predicted"/>
<evidence type="ECO:0000313" key="3">
    <source>
        <dbReference type="EMBL" id="MFC0864188.1"/>
    </source>
</evidence>
<keyword evidence="2" id="KW-0732">Signal</keyword>
<evidence type="ECO:0000256" key="2">
    <source>
        <dbReference type="SAM" id="SignalP"/>
    </source>
</evidence>
<comment type="caution">
    <text evidence="3">The sequence shown here is derived from an EMBL/GenBank/DDBJ whole genome shotgun (WGS) entry which is preliminary data.</text>
</comment>
<feature type="compositionally biased region" description="Polar residues" evidence="1">
    <location>
        <begin position="51"/>
        <end position="61"/>
    </location>
</feature>
<evidence type="ECO:0000256" key="1">
    <source>
        <dbReference type="SAM" id="MobiDB-lite"/>
    </source>
</evidence>
<gene>
    <name evidence="3" type="ORF">ACFHYQ_17980</name>
</gene>
<evidence type="ECO:0000313" key="4">
    <source>
        <dbReference type="Proteomes" id="UP001589870"/>
    </source>
</evidence>
<dbReference type="RefSeq" id="WP_394302308.1">
    <property type="nucleotide sequence ID" value="NZ_JBHMQT010000037.1"/>
</dbReference>
<dbReference type="EMBL" id="JBHMQT010000037">
    <property type="protein sequence ID" value="MFC0864188.1"/>
    <property type="molecule type" value="Genomic_DNA"/>
</dbReference>
<reference evidence="3 4" key="1">
    <citation type="submission" date="2024-09" db="EMBL/GenBank/DDBJ databases">
        <authorList>
            <person name="Sun Q."/>
            <person name="Mori K."/>
        </authorList>
    </citation>
    <scope>NUCLEOTIDE SEQUENCE [LARGE SCALE GENOMIC DNA]</scope>
    <source>
        <strain evidence="3 4">TBRC 1851</strain>
    </source>
</reference>
<keyword evidence="4" id="KW-1185">Reference proteome</keyword>
<protein>
    <submittedName>
        <fullName evidence="3">Uncharacterized protein</fullName>
    </submittedName>
</protein>
<sequence>MKKIFAVAVFATMTMLGTTAAGAGNVHSHAGSRAGGPPEPQPGAQSGVQPGVQSGTASQQPAKAPRQVSEDQYKILLNQCRYADTQEAREQCRADVAEQYRVGKHDPTLDCRAYSGVTVCGELKLSEREQACVQESVQGGMTHRRAEVECYAFR</sequence>
<name>A0ABV6U6V3_9ACTN</name>
<feature type="region of interest" description="Disordered" evidence="1">
    <location>
        <begin position="26"/>
        <end position="68"/>
    </location>
</feature>
<dbReference type="Proteomes" id="UP001589870">
    <property type="component" value="Unassembled WGS sequence"/>
</dbReference>
<organism evidence="3 4">
    <name type="scientific">Sphaerimonospora cavernae</name>
    <dbReference type="NCBI Taxonomy" id="1740611"/>
    <lineage>
        <taxon>Bacteria</taxon>
        <taxon>Bacillati</taxon>
        <taxon>Actinomycetota</taxon>
        <taxon>Actinomycetes</taxon>
        <taxon>Streptosporangiales</taxon>
        <taxon>Streptosporangiaceae</taxon>
        <taxon>Sphaerimonospora</taxon>
    </lineage>
</organism>